<evidence type="ECO:0000256" key="7">
    <source>
        <dbReference type="ARBA" id="ARBA00034754"/>
    </source>
</evidence>
<dbReference type="AlphaFoldDB" id="A0A066ZSL0"/>
<dbReference type="EMBL" id="JMIU01000001">
    <property type="protein sequence ID" value="KDN96487.1"/>
    <property type="molecule type" value="Genomic_DNA"/>
</dbReference>
<dbReference type="Gene3D" id="1.20.272.10">
    <property type="match status" value="1"/>
</dbReference>
<dbReference type="NCBIfam" id="TIGR01128">
    <property type="entry name" value="holA"/>
    <property type="match status" value="1"/>
</dbReference>
<dbReference type="PANTHER" id="PTHR34388:SF1">
    <property type="entry name" value="DNA POLYMERASE III SUBUNIT DELTA"/>
    <property type="match status" value="1"/>
</dbReference>
<dbReference type="EC" id="2.7.7.7" evidence="1 9"/>
<accession>A0A066ZSL0</accession>
<feature type="domain" description="DNA polymerase III subunit delta C-terminal" evidence="11">
    <location>
        <begin position="224"/>
        <end position="333"/>
    </location>
</feature>
<sequence length="339" mass="38565">MITAPAFIRQTQQPGFQIKPLMLIYGEEPLYVRLSLDALREALKAQGFMQRDRYDVEGQFNWQDLQMDTQAMSLFADKRIIELDMPKGTPGKEGGEFIRNWLNQQQQVMDLETVVVVTCEKLDSRQTKAKWYQAIEAQGLVVQSKPIEGNALIQWCQKRAADIGLQLDGEAAAELAQRVEGNLLAADQELEKLGLLFPQGAQLTIDNIRQSVADQAHYQLFALSTAMLLGKTQYALQILHRLQQEGLEAPIVLWLLSKELRSLIAVSQKQQTMNLTQAYKQLNIWSSKQNEFNAALRRHNLSYWQSLLGLAMQIDFQIKGLSQGDEWVNLSDLVFKISQ</sequence>
<evidence type="ECO:0000256" key="5">
    <source>
        <dbReference type="ARBA" id="ARBA00022705"/>
    </source>
</evidence>
<dbReference type="CDD" id="cd18138">
    <property type="entry name" value="HLD_clamp_pol_III_delta"/>
    <property type="match status" value="1"/>
</dbReference>
<keyword evidence="5" id="KW-0235">DNA replication</keyword>
<dbReference type="InterPro" id="IPR032780">
    <property type="entry name" value="DNA_pol3_delt_C"/>
</dbReference>
<evidence type="ECO:0000256" key="2">
    <source>
        <dbReference type="ARBA" id="ARBA00017703"/>
    </source>
</evidence>
<reference evidence="12 13" key="1">
    <citation type="submission" date="2014-04" db="EMBL/GenBank/DDBJ databases">
        <title>Draft genome sequence of Hydrogenovibrio marinus MH-110, a model organism for aerobic H2 metabolism.</title>
        <authorList>
            <person name="Cha H.J."/>
            <person name="Jo B.H."/>
            <person name="Hwang B.H."/>
        </authorList>
    </citation>
    <scope>NUCLEOTIDE SEQUENCE [LARGE SCALE GENOMIC DNA]</scope>
    <source>
        <strain evidence="12 13">MH-110</strain>
    </source>
</reference>
<evidence type="ECO:0000259" key="11">
    <source>
        <dbReference type="Pfam" id="PF14840"/>
    </source>
</evidence>
<proteinExistence type="inferred from homology"/>
<comment type="similarity">
    <text evidence="7">Belongs to the DNA polymerase HolA subunit family.</text>
</comment>
<protein>
    <recommendedName>
        <fullName evidence="2 9">DNA polymerase III subunit delta</fullName>
        <ecNumber evidence="1 9">2.7.7.7</ecNumber>
    </recommendedName>
</protein>
<dbReference type="GO" id="GO:0003887">
    <property type="term" value="F:DNA-directed DNA polymerase activity"/>
    <property type="evidence" value="ECO:0007669"/>
    <property type="project" value="UniProtKB-UniRule"/>
</dbReference>
<dbReference type="InterPro" id="IPR005790">
    <property type="entry name" value="DNA_polIII_delta"/>
</dbReference>
<organism evidence="12 13">
    <name type="scientific">Hydrogenovibrio marinus</name>
    <dbReference type="NCBI Taxonomy" id="28885"/>
    <lineage>
        <taxon>Bacteria</taxon>
        <taxon>Pseudomonadati</taxon>
        <taxon>Pseudomonadota</taxon>
        <taxon>Gammaproteobacteria</taxon>
        <taxon>Thiotrichales</taxon>
        <taxon>Piscirickettsiaceae</taxon>
        <taxon>Hydrogenovibrio</taxon>
    </lineage>
</organism>
<dbReference type="InterPro" id="IPR008921">
    <property type="entry name" value="DNA_pol3_clamp-load_cplx_C"/>
</dbReference>
<evidence type="ECO:0000256" key="3">
    <source>
        <dbReference type="ARBA" id="ARBA00022679"/>
    </source>
</evidence>
<evidence type="ECO:0000256" key="8">
    <source>
        <dbReference type="ARBA" id="ARBA00049244"/>
    </source>
</evidence>
<comment type="caution">
    <text evidence="12">The sequence shown here is derived from an EMBL/GenBank/DDBJ whole genome shotgun (WGS) entry which is preliminary data.</text>
</comment>
<dbReference type="Pfam" id="PF06144">
    <property type="entry name" value="DNA_pol3_delta"/>
    <property type="match status" value="1"/>
</dbReference>
<evidence type="ECO:0000256" key="9">
    <source>
        <dbReference type="NCBIfam" id="TIGR01128"/>
    </source>
</evidence>
<dbReference type="STRING" id="28885.EI16_09500"/>
<evidence type="ECO:0000313" key="12">
    <source>
        <dbReference type="EMBL" id="KDN96487.1"/>
    </source>
</evidence>
<keyword evidence="4" id="KW-0548">Nucleotidyltransferase</keyword>
<dbReference type="Pfam" id="PF14840">
    <property type="entry name" value="DNA_pol3_delt_C"/>
    <property type="match status" value="1"/>
</dbReference>
<dbReference type="Gene3D" id="1.10.8.60">
    <property type="match status" value="1"/>
</dbReference>
<gene>
    <name evidence="12" type="ORF">EI16_09500</name>
</gene>
<dbReference type="PANTHER" id="PTHR34388">
    <property type="entry name" value="DNA POLYMERASE III SUBUNIT DELTA"/>
    <property type="match status" value="1"/>
</dbReference>
<evidence type="ECO:0000313" key="13">
    <source>
        <dbReference type="Proteomes" id="UP000027341"/>
    </source>
</evidence>
<dbReference type="InterPro" id="IPR010372">
    <property type="entry name" value="DNA_pol3_delta_N"/>
</dbReference>
<keyword evidence="6" id="KW-0239">DNA-directed DNA polymerase</keyword>
<evidence type="ECO:0000256" key="6">
    <source>
        <dbReference type="ARBA" id="ARBA00022932"/>
    </source>
</evidence>
<dbReference type="InterPro" id="IPR027417">
    <property type="entry name" value="P-loop_NTPase"/>
</dbReference>
<feature type="domain" description="DNA polymerase III delta N-terminal" evidence="10">
    <location>
        <begin position="23"/>
        <end position="143"/>
    </location>
</feature>
<name>A0A066ZSL0_HYDMR</name>
<evidence type="ECO:0000259" key="10">
    <source>
        <dbReference type="Pfam" id="PF06144"/>
    </source>
</evidence>
<dbReference type="Gene3D" id="3.40.50.300">
    <property type="entry name" value="P-loop containing nucleotide triphosphate hydrolases"/>
    <property type="match status" value="1"/>
</dbReference>
<keyword evidence="3" id="KW-0808">Transferase</keyword>
<evidence type="ECO:0000256" key="4">
    <source>
        <dbReference type="ARBA" id="ARBA00022695"/>
    </source>
</evidence>
<dbReference type="SUPFAM" id="SSF48019">
    <property type="entry name" value="post-AAA+ oligomerization domain-like"/>
    <property type="match status" value="1"/>
</dbReference>
<dbReference type="GO" id="GO:0009360">
    <property type="term" value="C:DNA polymerase III complex"/>
    <property type="evidence" value="ECO:0007669"/>
    <property type="project" value="UniProtKB-UniRule"/>
</dbReference>
<dbReference type="SUPFAM" id="SSF52540">
    <property type="entry name" value="P-loop containing nucleoside triphosphate hydrolases"/>
    <property type="match status" value="1"/>
</dbReference>
<dbReference type="Proteomes" id="UP000027341">
    <property type="component" value="Unassembled WGS sequence"/>
</dbReference>
<keyword evidence="13" id="KW-1185">Reference proteome</keyword>
<evidence type="ECO:0000256" key="1">
    <source>
        <dbReference type="ARBA" id="ARBA00012417"/>
    </source>
</evidence>
<dbReference type="GO" id="GO:0003677">
    <property type="term" value="F:DNA binding"/>
    <property type="evidence" value="ECO:0007669"/>
    <property type="project" value="InterPro"/>
</dbReference>
<comment type="catalytic activity">
    <reaction evidence="8">
        <text>DNA(n) + a 2'-deoxyribonucleoside 5'-triphosphate = DNA(n+1) + diphosphate</text>
        <dbReference type="Rhea" id="RHEA:22508"/>
        <dbReference type="Rhea" id="RHEA-COMP:17339"/>
        <dbReference type="Rhea" id="RHEA-COMP:17340"/>
        <dbReference type="ChEBI" id="CHEBI:33019"/>
        <dbReference type="ChEBI" id="CHEBI:61560"/>
        <dbReference type="ChEBI" id="CHEBI:173112"/>
        <dbReference type="EC" id="2.7.7.7"/>
    </reaction>
</comment>
<dbReference type="GO" id="GO:0006261">
    <property type="term" value="P:DNA-templated DNA replication"/>
    <property type="evidence" value="ECO:0007669"/>
    <property type="project" value="TreeGrafter"/>
</dbReference>